<name>A0ABQ5U024_9GAMM</name>
<keyword evidence="4" id="KW-1185">Reference proteome</keyword>
<accession>A0ABQ5U024</accession>
<sequence>MTIKRSLLAAGVLAALSGPAYAGSEIETLINMLHENGMVNDDQYGRLMAELKQNQAQAKQEKQQVDAKLAEATKPSDVEVIVK</sequence>
<dbReference type="RefSeq" id="WP_284723237.1">
    <property type="nucleotide sequence ID" value="NZ_BSND01000005.1"/>
</dbReference>
<protein>
    <submittedName>
        <fullName evidence="3">Uncharacterized protein</fullName>
    </submittedName>
</protein>
<keyword evidence="2" id="KW-0732">Signal</keyword>
<organism evidence="3 4">
    <name type="scientific">Methylophaga thalassica</name>
    <dbReference type="NCBI Taxonomy" id="40223"/>
    <lineage>
        <taxon>Bacteria</taxon>
        <taxon>Pseudomonadati</taxon>
        <taxon>Pseudomonadota</taxon>
        <taxon>Gammaproteobacteria</taxon>
        <taxon>Thiotrichales</taxon>
        <taxon>Piscirickettsiaceae</taxon>
        <taxon>Methylophaga</taxon>
    </lineage>
</organism>
<proteinExistence type="predicted"/>
<reference evidence="3" key="2">
    <citation type="submission" date="2023-01" db="EMBL/GenBank/DDBJ databases">
        <title>Draft genome sequence of Methylophaga thalassica strain NBRC 102424.</title>
        <authorList>
            <person name="Sun Q."/>
            <person name="Mori K."/>
        </authorList>
    </citation>
    <scope>NUCLEOTIDE SEQUENCE</scope>
    <source>
        <strain evidence="3">NBRC 102424</strain>
    </source>
</reference>
<feature type="chain" id="PRO_5045159320" evidence="2">
    <location>
        <begin position="23"/>
        <end position="83"/>
    </location>
</feature>
<comment type="caution">
    <text evidence="3">The sequence shown here is derived from an EMBL/GenBank/DDBJ whole genome shotgun (WGS) entry which is preliminary data.</text>
</comment>
<keyword evidence="1" id="KW-0175">Coiled coil</keyword>
<dbReference type="Proteomes" id="UP001161423">
    <property type="component" value="Unassembled WGS sequence"/>
</dbReference>
<evidence type="ECO:0000313" key="3">
    <source>
        <dbReference type="EMBL" id="GLQ00131.1"/>
    </source>
</evidence>
<feature type="coiled-coil region" evidence="1">
    <location>
        <begin position="44"/>
        <end position="71"/>
    </location>
</feature>
<evidence type="ECO:0000256" key="2">
    <source>
        <dbReference type="SAM" id="SignalP"/>
    </source>
</evidence>
<evidence type="ECO:0000256" key="1">
    <source>
        <dbReference type="SAM" id="Coils"/>
    </source>
</evidence>
<evidence type="ECO:0000313" key="4">
    <source>
        <dbReference type="Proteomes" id="UP001161423"/>
    </source>
</evidence>
<gene>
    <name evidence="3" type="ORF">GCM10007891_19840</name>
</gene>
<reference evidence="3" key="1">
    <citation type="journal article" date="2014" name="Int. J. Syst. Evol. Microbiol.">
        <title>Complete genome of a new Firmicutes species belonging to the dominant human colonic microbiota ('Ruminococcus bicirculans') reveals two chromosomes and a selective capacity to utilize plant glucans.</title>
        <authorList>
            <consortium name="NISC Comparative Sequencing Program"/>
            <person name="Wegmann U."/>
            <person name="Louis P."/>
            <person name="Goesmann A."/>
            <person name="Henrissat B."/>
            <person name="Duncan S.H."/>
            <person name="Flint H.J."/>
        </authorList>
    </citation>
    <scope>NUCLEOTIDE SEQUENCE</scope>
    <source>
        <strain evidence="3">NBRC 102424</strain>
    </source>
</reference>
<feature type="signal peptide" evidence="2">
    <location>
        <begin position="1"/>
        <end position="22"/>
    </location>
</feature>
<dbReference type="EMBL" id="BSND01000005">
    <property type="protein sequence ID" value="GLQ00131.1"/>
    <property type="molecule type" value="Genomic_DNA"/>
</dbReference>